<dbReference type="GO" id="GO:0009055">
    <property type="term" value="F:electron transfer activity"/>
    <property type="evidence" value="ECO:0007669"/>
    <property type="project" value="TreeGrafter"/>
</dbReference>
<organism evidence="14 15">
    <name type="scientific">Desulfovibrio fairfieldensis</name>
    <dbReference type="NCBI Taxonomy" id="44742"/>
    <lineage>
        <taxon>Bacteria</taxon>
        <taxon>Pseudomonadati</taxon>
        <taxon>Thermodesulfobacteriota</taxon>
        <taxon>Desulfovibrionia</taxon>
        <taxon>Desulfovibrionales</taxon>
        <taxon>Desulfovibrionaceae</taxon>
        <taxon>Desulfovibrio</taxon>
    </lineage>
</organism>
<feature type="compositionally biased region" description="Basic and acidic residues" evidence="12">
    <location>
        <begin position="459"/>
        <end position="477"/>
    </location>
</feature>
<comment type="subcellular location">
    <subcellularLocation>
        <location evidence="3">Cell envelope</location>
    </subcellularLocation>
</comment>
<keyword evidence="15" id="KW-1185">Reference proteome</keyword>
<comment type="cofactor">
    <cofactor evidence="1">
        <name>[3Fe-4S] cluster</name>
        <dbReference type="ChEBI" id="CHEBI:21137"/>
    </cofactor>
</comment>
<evidence type="ECO:0000256" key="4">
    <source>
        <dbReference type="ARBA" id="ARBA00022448"/>
    </source>
</evidence>
<keyword evidence="5" id="KW-0004">4Fe-4S</keyword>
<dbReference type="PROSITE" id="PS51379">
    <property type="entry name" value="4FE4S_FER_2"/>
    <property type="match status" value="2"/>
</dbReference>
<name>A0A109W4S2_9BACT</name>
<dbReference type="GO" id="GO:0042126">
    <property type="term" value="P:nitrate metabolic process"/>
    <property type="evidence" value="ECO:0007669"/>
    <property type="project" value="InterPro"/>
</dbReference>
<dbReference type="AlphaFoldDB" id="A0A109W4S2"/>
<dbReference type="PANTHER" id="PTHR43518:SF1">
    <property type="entry name" value="RESPIRATORY NITRATE REDUCTASE 1 BETA CHAIN"/>
    <property type="match status" value="1"/>
</dbReference>
<evidence type="ECO:0000313" key="14">
    <source>
        <dbReference type="EMBL" id="AMD90771.1"/>
    </source>
</evidence>
<feature type="region of interest" description="Disordered" evidence="12">
    <location>
        <begin position="459"/>
        <end position="486"/>
    </location>
</feature>
<keyword evidence="4" id="KW-0813">Transport</keyword>
<evidence type="ECO:0000256" key="7">
    <source>
        <dbReference type="ARBA" id="ARBA00022737"/>
    </source>
</evidence>
<dbReference type="Pfam" id="PF13247">
    <property type="entry name" value="Fer4_11"/>
    <property type="match status" value="1"/>
</dbReference>
<dbReference type="STRING" id="44742.AXF13_11910"/>
<dbReference type="Gene3D" id="3.30.70.20">
    <property type="match status" value="3"/>
</dbReference>
<dbReference type="EMBL" id="CP014229">
    <property type="protein sequence ID" value="AMD90771.1"/>
    <property type="molecule type" value="Genomic_DNA"/>
</dbReference>
<dbReference type="PANTHER" id="PTHR43518">
    <property type="entry name" value="NITRATE REDUCTASE BETA SUBUNIT"/>
    <property type="match status" value="1"/>
</dbReference>
<dbReference type="GO" id="GO:0046872">
    <property type="term" value="F:metal ion binding"/>
    <property type="evidence" value="ECO:0007669"/>
    <property type="project" value="UniProtKB-KW"/>
</dbReference>
<accession>A0A109W4S2</accession>
<keyword evidence="11" id="KW-0003">3Fe-4S</keyword>
<dbReference type="InterPro" id="IPR006547">
    <property type="entry name" value="NO3_Rdtase_bsu"/>
</dbReference>
<reference evidence="15" key="1">
    <citation type="submission" date="2016-02" db="EMBL/GenBank/DDBJ databases">
        <authorList>
            <person name="Holder M.E."/>
            <person name="Ajami N.J."/>
            <person name="Petrosino J.F."/>
        </authorList>
    </citation>
    <scope>NUCLEOTIDE SEQUENCE [LARGE SCALE GENOMIC DNA]</scope>
    <source>
        <strain evidence="15">CCUG 45958</strain>
    </source>
</reference>
<evidence type="ECO:0000256" key="11">
    <source>
        <dbReference type="ARBA" id="ARBA00023291"/>
    </source>
</evidence>
<dbReference type="GO" id="GO:0009061">
    <property type="term" value="P:anaerobic respiration"/>
    <property type="evidence" value="ECO:0007669"/>
    <property type="project" value="TreeGrafter"/>
</dbReference>
<protein>
    <submittedName>
        <fullName evidence="14">Nitrate reductase</fullName>
    </submittedName>
</protein>
<dbReference type="InterPro" id="IPR017896">
    <property type="entry name" value="4Fe4S_Fe-S-bd"/>
</dbReference>
<dbReference type="Gene3D" id="1.10.3650.10">
    <property type="entry name" value="nitrate reductase domain like"/>
    <property type="match status" value="1"/>
</dbReference>
<dbReference type="GO" id="GO:0051539">
    <property type="term" value="F:4 iron, 4 sulfur cluster binding"/>
    <property type="evidence" value="ECO:0007669"/>
    <property type="project" value="UniProtKB-KW"/>
</dbReference>
<evidence type="ECO:0000256" key="6">
    <source>
        <dbReference type="ARBA" id="ARBA00022723"/>
    </source>
</evidence>
<keyword evidence="8" id="KW-0249">Electron transport</keyword>
<dbReference type="InterPro" id="IPR029263">
    <property type="entry name" value="Nitr_red_bet_C"/>
</dbReference>
<dbReference type="InterPro" id="IPR038262">
    <property type="entry name" value="Nitr_red_bet_C_sf"/>
</dbReference>
<keyword evidence="7" id="KW-0677">Repeat</keyword>
<dbReference type="GO" id="GO:0030313">
    <property type="term" value="C:cell envelope"/>
    <property type="evidence" value="ECO:0007669"/>
    <property type="project" value="UniProtKB-SubCell"/>
</dbReference>
<proteinExistence type="predicted"/>
<dbReference type="NCBIfam" id="TIGR01660">
    <property type="entry name" value="narH"/>
    <property type="match status" value="1"/>
</dbReference>
<keyword evidence="9" id="KW-0408">Iron</keyword>
<evidence type="ECO:0000256" key="8">
    <source>
        <dbReference type="ARBA" id="ARBA00022982"/>
    </source>
</evidence>
<evidence type="ECO:0000256" key="5">
    <source>
        <dbReference type="ARBA" id="ARBA00022485"/>
    </source>
</evidence>
<dbReference type="Proteomes" id="UP000069241">
    <property type="component" value="Chromosome"/>
</dbReference>
<feature type="domain" description="4Fe-4S ferredoxin-type" evidence="13">
    <location>
        <begin position="7"/>
        <end position="35"/>
    </location>
</feature>
<keyword evidence="6" id="KW-0479">Metal-binding</keyword>
<evidence type="ECO:0000259" key="13">
    <source>
        <dbReference type="PROSITE" id="PS51379"/>
    </source>
</evidence>
<gene>
    <name evidence="14" type="primary">narH</name>
    <name evidence="14" type="ORF">AXF13_11910</name>
</gene>
<evidence type="ECO:0000256" key="12">
    <source>
        <dbReference type="SAM" id="MobiDB-lite"/>
    </source>
</evidence>
<evidence type="ECO:0000256" key="1">
    <source>
        <dbReference type="ARBA" id="ARBA00001927"/>
    </source>
</evidence>
<keyword evidence="10" id="KW-0411">Iron-sulfur</keyword>
<dbReference type="GO" id="GO:0008940">
    <property type="term" value="F:nitrate reductase activity"/>
    <property type="evidence" value="ECO:0007669"/>
    <property type="project" value="InterPro"/>
</dbReference>
<evidence type="ECO:0000256" key="9">
    <source>
        <dbReference type="ARBA" id="ARBA00023004"/>
    </source>
</evidence>
<sequence>MKIKAQMSMVLNLDKCLGCHTCSIPCKNAWTTDPGSEYMWFNNVETKPGIGYPRLWENQDIHKGGWEVENGKLRLRAGGKLRKAAQIFGNPNLPGMDQYYEPWNYDYQNLTTSPEQKHQPIARAYSSVTGRPMTPQAGPNWDDDLAGTQVTGLDDPDFAGLDAQALLQFQRVFMLHLPRLCEHCLNPACVASCPSGAIYKRDEDGIVLTDQTRCRSWRFCMSGCPYKKVYFNWKNHHSQKCIFCYPRVESGQPTLCAQSCTGRIRYIGVMLYDADAVHELAATPDPAALYEAQLRVFLDPRDPAVIRQAEKDGIPHQFLTAARNSPVYTLISDWKLALPLHPEFRTMPMVWYIPPASPLTNETDIDIDTQLDAMRIPVRYLANLFTVGREEPVRDALRKILALRRFMREKTFSGPDAAQALETAGMTPESAAAMYRLLAVARYEDRFVIPTVRREDAPGEDVEALKGHTGYPDRDPVAPEFKGVHA</sequence>
<dbReference type="Pfam" id="PF14711">
    <property type="entry name" value="Nitr_red_bet_C"/>
    <property type="match status" value="1"/>
</dbReference>
<evidence type="ECO:0000313" key="15">
    <source>
        <dbReference type="Proteomes" id="UP000069241"/>
    </source>
</evidence>
<evidence type="ECO:0000256" key="3">
    <source>
        <dbReference type="ARBA" id="ARBA00004196"/>
    </source>
</evidence>
<dbReference type="SUPFAM" id="SSF54862">
    <property type="entry name" value="4Fe-4S ferredoxins"/>
    <property type="match status" value="1"/>
</dbReference>
<dbReference type="GO" id="GO:0016020">
    <property type="term" value="C:membrane"/>
    <property type="evidence" value="ECO:0007669"/>
    <property type="project" value="TreeGrafter"/>
</dbReference>
<comment type="cofactor">
    <cofactor evidence="2">
        <name>[4Fe-4S] cluster</name>
        <dbReference type="ChEBI" id="CHEBI:49883"/>
    </cofactor>
</comment>
<dbReference type="KEGG" id="dfi:AXF13_11910"/>
<dbReference type="GO" id="GO:0009325">
    <property type="term" value="C:nitrate reductase complex"/>
    <property type="evidence" value="ECO:0007669"/>
    <property type="project" value="InterPro"/>
</dbReference>
<feature type="domain" description="4Fe-4S ferredoxin-type" evidence="13">
    <location>
        <begin position="171"/>
        <end position="203"/>
    </location>
</feature>
<dbReference type="RefSeq" id="WP_062253519.1">
    <property type="nucleotide sequence ID" value="NZ_CP014229.1"/>
</dbReference>
<evidence type="ECO:0000256" key="2">
    <source>
        <dbReference type="ARBA" id="ARBA00001966"/>
    </source>
</evidence>
<dbReference type="GO" id="GO:0051538">
    <property type="term" value="F:3 iron, 4 sulfur cluster binding"/>
    <property type="evidence" value="ECO:0007669"/>
    <property type="project" value="UniProtKB-KW"/>
</dbReference>
<evidence type="ECO:0000256" key="10">
    <source>
        <dbReference type="ARBA" id="ARBA00023014"/>
    </source>
</evidence>